<proteinExistence type="inferred from homology"/>
<dbReference type="InterPro" id="IPR001100">
    <property type="entry name" value="Pyr_nuc-diS_OxRdtase"/>
</dbReference>
<dbReference type="PRINTS" id="PR00368">
    <property type="entry name" value="FADPNR"/>
</dbReference>
<dbReference type="Pfam" id="PF07992">
    <property type="entry name" value="Pyr_redox_2"/>
    <property type="match status" value="1"/>
</dbReference>
<keyword evidence="5" id="KW-0520">NAD</keyword>
<dbReference type="Proteomes" id="UP000240410">
    <property type="component" value="Unassembled WGS sequence"/>
</dbReference>
<gene>
    <name evidence="9" type="ORF">CTM89_08425</name>
</gene>
<dbReference type="Pfam" id="PF02852">
    <property type="entry name" value="Pyr_redox_dim"/>
    <property type="match status" value="1"/>
</dbReference>
<feature type="binding site" evidence="5">
    <location>
        <position position="52"/>
    </location>
    <ligand>
        <name>FAD</name>
        <dbReference type="ChEBI" id="CHEBI:57692"/>
    </ligand>
</feature>
<comment type="similarity">
    <text evidence="1">Belongs to the class-I pyridine nucleotide-disulfide oxidoreductase family.</text>
</comment>
<dbReference type="PANTHER" id="PTHR43014">
    <property type="entry name" value="MERCURIC REDUCTASE"/>
    <property type="match status" value="1"/>
</dbReference>
<evidence type="ECO:0000256" key="6">
    <source>
        <dbReference type="PIRSR" id="PIRSR000350-4"/>
    </source>
</evidence>
<dbReference type="InterPro" id="IPR016156">
    <property type="entry name" value="FAD/NAD-linked_Rdtase_dimer_sf"/>
</dbReference>
<keyword evidence="5" id="KW-0547">Nucleotide-binding</keyword>
<sequence>MKTLNVDVAVIGGGTAGLGSYRAAKAHTDSVVMIEGGPYGTTCARVGCMPSKLLIAAAESVHNIEKAPAFGVHPQGDIVINGREVMDRVKRERDRFVGFVLEGVDEIPAEDKISGYAKFLDDHTLQVDDHTLINAKRIVIATGSRPAYPGVWNELGDRLVVNDDVFNWDDLPNSVAVFGPGVIGLELGQSLNRLGVNVTMFGLGGQVGPLTDPEVMAYANKAFNEEFYLDPNVQVESMKRVGDQVEIQYVTKSGELTTILVDYVLAATGRRPNVDNLNIESTSLALDERGVPTADYYTMQTSVDSIFIAGDASNQIPLLHEAADQARIAGDNAGRFPEIRAGLRRTKISAVFTDPQIAMVGETYKEITTRLGTCGCFETGTVSFENQGRSRVMLRNKGMLHVYGEQGTGRFLGAEMIGPDAEHLAHLLAWAHQNKMTVAEMLDMPFYHPVIEEGVRTALRDLNAKLRLGPDMIKHCLDCGPGC</sequence>
<evidence type="ECO:0000256" key="2">
    <source>
        <dbReference type="ARBA" id="ARBA00022630"/>
    </source>
</evidence>
<feature type="disulfide bond" description="Redox-active" evidence="6">
    <location>
        <begin position="43"/>
        <end position="48"/>
    </location>
</feature>
<dbReference type="Gene3D" id="3.30.390.30">
    <property type="match status" value="1"/>
</dbReference>
<feature type="binding site" evidence="5">
    <location>
        <begin position="142"/>
        <end position="144"/>
    </location>
    <ligand>
        <name>FAD</name>
        <dbReference type="ChEBI" id="CHEBI:57692"/>
    </ligand>
</feature>
<name>A0A2T3MC70_PHOLE</name>
<comment type="caution">
    <text evidence="9">The sequence shown here is derived from an EMBL/GenBank/DDBJ whole genome shotgun (WGS) entry which is preliminary data.</text>
</comment>
<dbReference type="GO" id="GO:0003955">
    <property type="term" value="F:NAD(P)H dehydrogenase (quinone) activity"/>
    <property type="evidence" value="ECO:0007669"/>
    <property type="project" value="TreeGrafter"/>
</dbReference>
<dbReference type="InterPro" id="IPR036188">
    <property type="entry name" value="FAD/NAD-bd_sf"/>
</dbReference>
<dbReference type="Gene3D" id="3.50.50.60">
    <property type="entry name" value="FAD/NAD(P)-binding domain"/>
    <property type="match status" value="2"/>
</dbReference>
<dbReference type="GO" id="GO:0050660">
    <property type="term" value="F:flavin adenine dinucleotide binding"/>
    <property type="evidence" value="ECO:0007669"/>
    <property type="project" value="TreeGrafter"/>
</dbReference>
<feature type="binding site" evidence="5">
    <location>
        <begin position="179"/>
        <end position="186"/>
    </location>
    <ligand>
        <name>NAD(+)</name>
        <dbReference type="ChEBI" id="CHEBI:57540"/>
    </ligand>
</feature>
<feature type="binding site" evidence="5">
    <location>
        <position position="269"/>
    </location>
    <ligand>
        <name>NAD(+)</name>
        <dbReference type="ChEBI" id="CHEBI:57540"/>
    </ligand>
</feature>
<dbReference type="NCBIfam" id="NF004939">
    <property type="entry name" value="PRK06292.1-1"/>
    <property type="match status" value="1"/>
</dbReference>
<dbReference type="OrthoDB" id="9800167at2"/>
<evidence type="ECO:0000259" key="8">
    <source>
        <dbReference type="Pfam" id="PF07992"/>
    </source>
</evidence>
<evidence type="ECO:0000256" key="4">
    <source>
        <dbReference type="PIRSR" id="PIRSR000350-2"/>
    </source>
</evidence>
<dbReference type="FunFam" id="3.30.390.30:FF:000012">
    <property type="entry name" value="Putative dihydrolipoamide dehydrogenase"/>
    <property type="match status" value="1"/>
</dbReference>
<dbReference type="Gene3D" id="1.10.287.990">
    <property type="entry name" value="Fe,Mn superoxide dismutase (SOD) domain"/>
    <property type="match status" value="1"/>
</dbReference>
<evidence type="ECO:0000256" key="1">
    <source>
        <dbReference type="ARBA" id="ARBA00007532"/>
    </source>
</evidence>
<keyword evidence="2" id="KW-0285">Flavoprotein</keyword>
<reference evidence="9 10" key="1">
    <citation type="submission" date="2018-03" db="EMBL/GenBank/DDBJ databases">
        <title>Whole genome sequencing of Histamine producing bacteria.</title>
        <authorList>
            <person name="Butler K."/>
        </authorList>
    </citation>
    <scope>NUCLEOTIDE SEQUENCE [LARGE SCALE GENOMIC DNA]</scope>
    <source>
        <strain evidence="9 10">ATCC 33979</strain>
    </source>
</reference>
<feature type="binding site" evidence="5">
    <location>
        <position position="311"/>
    </location>
    <ligand>
        <name>FAD</name>
        <dbReference type="ChEBI" id="CHEBI:57692"/>
    </ligand>
</feature>
<keyword evidence="3 5" id="KW-0274">FAD</keyword>
<evidence type="ECO:0000313" key="10">
    <source>
        <dbReference type="Proteomes" id="UP000240410"/>
    </source>
</evidence>
<dbReference type="InterPro" id="IPR004099">
    <property type="entry name" value="Pyr_nucl-diS_OxRdtase_dimer"/>
</dbReference>
<dbReference type="RefSeq" id="WP_045068188.1">
    <property type="nucleotide sequence ID" value="NZ_JZSL01000002.1"/>
</dbReference>
<dbReference type="InterPro" id="IPR036324">
    <property type="entry name" value="Mn/Fe_SOD_N_sf"/>
</dbReference>
<dbReference type="EMBL" id="PYOJ01000007">
    <property type="protein sequence ID" value="PSV90915.1"/>
    <property type="molecule type" value="Genomic_DNA"/>
</dbReference>
<feature type="domain" description="Pyridine nucleotide-disulphide oxidoreductase dimerisation" evidence="7">
    <location>
        <begin position="349"/>
        <end position="458"/>
    </location>
</feature>
<evidence type="ECO:0000256" key="3">
    <source>
        <dbReference type="ARBA" id="ARBA00022827"/>
    </source>
</evidence>
<dbReference type="STRING" id="553611.GCA_001557755_00789"/>
<dbReference type="FunFam" id="1.10.287.990:FF:000004">
    <property type="entry name" value="Dihydrolipoamide dehydrogenase"/>
    <property type="match status" value="1"/>
</dbReference>
<accession>A0A2T3MC70</accession>
<dbReference type="InterPro" id="IPR023753">
    <property type="entry name" value="FAD/NAD-binding_dom"/>
</dbReference>
<evidence type="ECO:0000259" key="7">
    <source>
        <dbReference type="Pfam" id="PF02852"/>
    </source>
</evidence>
<dbReference type="SUPFAM" id="SSF55424">
    <property type="entry name" value="FAD/NAD-linked reductases, dimerisation (C-terminal) domain"/>
    <property type="match status" value="1"/>
</dbReference>
<feature type="domain" description="FAD/NAD(P)-binding" evidence="8">
    <location>
        <begin position="7"/>
        <end position="326"/>
    </location>
</feature>
<organism evidence="9 10">
    <name type="scientific">Photobacterium leiognathi</name>
    <dbReference type="NCBI Taxonomy" id="553611"/>
    <lineage>
        <taxon>Bacteria</taxon>
        <taxon>Pseudomonadati</taxon>
        <taxon>Pseudomonadota</taxon>
        <taxon>Gammaproteobacteria</taxon>
        <taxon>Vibrionales</taxon>
        <taxon>Vibrionaceae</taxon>
        <taxon>Photobacterium</taxon>
    </lineage>
</organism>
<comment type="cofactor">
    <cofactor evidence="5">
        <name>FAD</name>
        <dbReference type="ChEBI" id="CHEBI:57692"/>
    </cofactor>
    <text evidence="5">Binds 1 FAD per subunit.</text>
</comment>
<dbReference type="PIRSF" id="PIRSF000350">
    <property type="entry name" value="Mercury_reductase_MerA"/>
    <property type="match status" value="1"/>
</dbReference>
<feature type="active site" description="Proton acceptor" evidence="4">
    <location>
        <position position="448"/>
    </location>
</feature>
<dbReference type="PRINTS" id="PR00411">
    <property type="entry name" value="PNDRDTASEI"/>
</dbReference>
<evidence type="ECO:0000256" key="5">
    <source>
        <dbReference type="PIRSR" id="PIRSR000350-3"/>
    </source>
</evidence>
<dbReference type="AlphaFoldDB" id="A0A2T3MC70"/>
<dbReference type="SUPFAM" id="SSF51905">
    <property type="entry name" value="FAD/NAD(P)-binding domain"/>
    <property type="match status" value="1"/>
</dbReference>
<protein>
    <submittedName>
        <fullName evidence="9">Dihydrolipoyl dehydrogenase</fullName>
    </submittedName>
</protein>
<evidence type="ECO:0000313" key="9">
    <source>
        <dbReference type="EMBL" id="PSV90915.1"/>
    </source>
</evidence>
<dbReference type="PANTHER" id="PTHR43014:SF4">
    <property type="entry name" value="PYRIDINE NUCLEOTIDE-DISULFIDE OXIDOREDUCTASE RCLA-RELATED"/>
    <property type="match status" value="1"/>
</dbReference>